<dbReference type="PANTHER" id="PTHR12778:SF9">
    <property type="entry name" value="ACETYL-COENZYME A TRANSPORTER 1"/>
    <property type="match status" value="1"/>
</dbReference>
<organism evidence="6">
    <name type="scientific">Heterosigma akashiwo</name>
    <name type="common">Chromophytic alga</name>
    <name type="synonym">Heterosigma carterae</name>
    <dbReference type="NCBI Taxonomy" id="2829"/>
    <lineage>
        <taxon>Eukaryota</taxon>
        <taxon>Sar</taxon>
        <taxon>Stramenopiles</taxon>
        <taxon>Ochrophyta</taxon>
        <taxon>Raphidophyceae</taxon>
        <taxon>Chattonellales</taxon>
        <taxon>Chattonellaceae</taxon>
        <taxon>Heterosigma</taxon>
    </lineage>
</organism>
<dbReference type="SUPFAM" id="SSF103473">
    <property type="entry name" value="MFS general substrate transporter"/>
    <property type="match status" value="1"/>
</dbReference>
<reference evidence="6" key="1">
    <citation type="submission" date="2021-01" db="EMBL/GenBank/DDBJ databases">
        <authorList>
            <person name="Corre E."/>
            <person name="Pelletier E."/>
            <person name="Niang G."/>
            <person name="Scheremetjew M."/>
            <person name="Finn R."/>
            <person name="Kale V."/>
            <person name="Holt S."/>
            <person name="Cochrane G."/>
            <person name="Meng A."/>
            <person name="Brown T."/>
            <person name="Cohen L."/>
        </authorList>
    </citation>
    <scope>NUCLEOTIDE SEQUENCE</scope>
    <source>
        <strain evidence="6">CCMP3107</strain>
    </source>
</reference>
<dbReference type="PANTHER" id="PTHR12778">
    <property type="entry name" value="SOLUTE CARRIER FAMILY 33 ACETYL-COA TRANSPORTER -RELATED"/>
    <property type="match status" value="1"/>
</dbReference>
<comment type="subcellular location">
    <subcellularLocation>
        <location evidence="1">Membrane</location>
        <topology evidence="1">Multi-pass membrane protein</topology>
    </subcellularLocation>
</comment>
<evidence type="ECO:0008006" key="7">
    <source>
        <dbReference type="Google" id="ProtNLM"/>
    </source>
</evidence>
<dbReference type="Gene3D" id="1.20.1250.20">
    <property type="entry name" value="MFS general substrate transporter like domains"/>
    <property type="match status" value="1"/>
</dbReference>
<accession>A0A6V3DJ58</accession>
<feature type="transmembrane region" description="Helical" evidence="5">
    <location>
        <begin position="225"/>
        <end position="248"/>
    </location>
</feature>
<evidence type="ECO:0000256" key="2">
    <source>
        <dbReference type="ARBA" id="ARBA00022692"/>
    </source>
</evidence>
<feature type="transmembrane region" description="Helical" evidence="5">
    <location>
        <begin position="379"/>
        <end position="402"/>
    </location>
</feature>
<gene>
    <name evidence="6" type="ORF">HAKA00212_LOCUS17509</name>
</gene>
<dbReference type="InterPro" id="IPR024371">
    <property type="entry name" value="AcetylCoA_trans_1-like"/>
</dbReference>
<proteinExistence type="predicted"/>
<evidence type="ECO:0000256" key="4">
    <source>
        <dbReference type="ARBA" id="ARBA00023136"/>
    </source>
</evidence>
<evidence type="ECO:0000256" key="3">
    <source>
        <dbReference type="ARBA" id="ARBA00022989"/>
    </source>
</evidence>
<evidence type="ECO:0000256" key="5">
    <source>
        <dbReference type="SAM" id="Phobius"/>
    </source>
</evidence>
<keyword evidence="2 5" id="KW-0812">Transmembrane</keyword>
<sequence length="536" mass="58118">MARLRLRGLDKSTAPDSMAVRTVSDAENAKEKPVAIVTSWRDDLGSIILLLILYTLQGIPMGLSGSVPFLLQDKEVSYAEQALFSLVTLPFSLKLIWAPLVDSTYLPAVGRRKSWLVPVQLICGLVMLGATMVIDDWVGATGAIPSVPNLTWYFLFLYFLMATQDIAVDGWALTMLSEENVGYASTCNTIGQTIGYFVAHVGFLALQDAGVCNKYLRSVPSETGMVTLASFMNFWAIVFIVTTLYVWFFKAEKEEVGGEETDGLVETYKKAWQCIRLPAVKKLCIILMTCKIAFAATDAATSLKLVEYGMPKEELAMLSPFLVVLGVAIPVAIGRFTAGPRPLSVFVWGFPVRLVCGVVYAFVLPLAKPAYMVPGATPYSFYAALLLAVILHEVAANMMYVAQMAFFSKISDPAIGGTYMTLLNTIANLGTKWPNSASLYFMDSLTQKECIDDEGTELFDGITSVCMPASTECTEAGGSCVVVADGYYIQVALCTAAGLLWLLALGNATLALQELPPGRWRIGGHHAHHGSAAKSQ</sequence>
<feature type="transmembrane region" description="Helical" evidence="5">
    <location>
        <begin position="115"/>
        <end position="138"/>
    </location>
</feature>
<dbReference type="Pfam" id="PF13000">
    <property type="entry name" value="Acatn"/>
    <property type="match status" value="3"/>
</dbReference>
<dbReference type="GO" id="GO:0035348">
    <property type="term" value="P:acetyl-CoA transmembrane transport"/>
    <property type="evidence" value="ECO:0007669"/>
    <property type="project" value="InterPro"/>
</dbReference>
<feature type="transmembrane region" description="Helical" evidence="5">
    <location>
        <begin position="47"/>
        <end position="71"/>
    </location>
</feature>
<name>A0A6V3DJ58_HETAK</name>
<keyword evidence="3 5" id="KW-1133">Transmembrane helix</keyword>
<evidence type="ECO:0000256" key="1">
    <source>
        <dbReference type="ARBA" id="ARBA00004141"/>
    </source>
</evidence>
<dbReference type="GO" id="GO:0016020">
    <property type="term" value="C:membrane"/>
    <property type="evidence" value="ECO:0007669"/>
    <property type="project" value="UniProtKB-SubCell"/>
</dbReference>
<feature type="transmembrane region" description="Helical" evidence="5">
    <location>
        <begin position="83"/>
        <end position="100"/>
    </location>
</feature>
<dbReference type="InterPro" id="IPR036259">
    <property type="entry name" value="MFS_trans_sf"/>
</dbReference>
<keyword evidence="4 5" id="KW-0472">Membrane</keyword>
<dbReference type="EMBL" id="HBIU01038272">
    <property type="protein sequence ID" value="CAE0638724.1"/>
    <property type="molecule type" value="Transcribed_RNA"/>
</dbReference>
<evidence type="ECO:0000313" key="6">
    <source>
        <dbReference type="EMBL" id="CAE0638724.1"/>
    </source>
</evidence>
<protein>
    <recommendedName>
        <fullName evidence="7">Acetyl-coenzyme A transporter 1</fullName>
    </recommendedName>
</protein>
<dbReference type="InterPro" id="IPR004752">
    <property type="entry name" value="AmpG_permease/AT-1"/>
</dbReference>
<feature type="transmembrane region" description="Helical" evidence="5">
    <location>
        <begin position="315"/>
        <end position="333"/>
    </location>
</feature>
<feature type="transmembrane region" description="Helical" evidence="5">
    <location>
        <begin position="345"/>
        <end position="367"/>
    </location>
</feature>
<feature type="transmembrane region" description="Helical" evidence="5">
    <location>
        <begin position="283"/>
        <end position="303"/>
    </location>
</feature>
<dbReference type="GO" id="GO:0008521">
    <property type="term" value="F:acetyl-CoA transmembrane transporter activity"/>
    <property type="evidence" value="ECO:0007669"/>
    <property type="project" value="InterPro"/>
</dbReference>
<dbReference type="AlphaFoldDB" id="A0A6V3DJ58"/>